<dbReference type="InterPro" id="IPR046540">
    <property type="entry name" value="DMFA2_C"/>
</dbReference>
<dbReference type="Pfam" id="PF20254">
    <property type="entry name" value="DMFA2_C"/>
    <property type="match status" value="1"/>
</dbReference>
<sequence length="309" mass="33743">MRRRDLLRSTLGAGLGVALGSTLPMPRLARAQASRVLRFVPQADAAILDPMITTGLVNRNHGFLIWDTLYAPRRVRARAHRLKGNKATGSLAIAQAPRKIRFDRDERATKTLGAPRTALAGMGAVAIAAERAGQGAVHHFNGKIERPRITDGSNGLDDVIAAQGSGAAAPAVAEWDFSIGIPTDIATDIGPSRAHGVCINLPTRAMTGSRWTGGVTHRWTEEPKLWGAIHFHDDDIGDSGWQPSLTFTVPDDWKSGVYALHLEKDGARDNIVFYVRARAYRDRRPRWHSSPRPSVTRSIASIRRRAGRP</sequence>
<evidence type="ECO:0000259" key="2">
    <source>
        <dbReference type="Pfam" id="PF20254"/>
    </source>
</evidence>
<feature type="compositionally biased region" description="Low complexity" evidence="1">
    <location>
        <begin position="290"/>
        <end position="301"/>
    </location>
</feature>
<gene>
    <name evidence="3" type="ORF">NK6_8062</name>
</gene>
<dbReference type="EMBL" id="AP014685">
    <property type="protein sequence ID" value="BAR61212.1"/>
    <property type="molecule type" value="Genomic_DNA"/>
</dbReference>
<dbReference type="InterPro" id="IPR006311">
    <property type="entry name" value="TAT_signal"/>
</dbReference>
<feature type="domain" description="N,N-dimethylformamidase beta subunit-like C-terminal" evidence="2">
    <location>
        <begin position="203"/>
        <end position="281"/>
    </location>
</feature>
<name>A0A0E4G0T7_9BRAD</name>
<feature type="region of interest" description="Disordered" evidence="1">
    <location>
        <begin position="285"/>
        <end position="309"/>
    </location>
</feature>
<evidence type="ECO:0000313" key="3">
    <source>
        <dbReference type="EMBL" id="BAR61212.1"/>
    </source>
</evidence>
<dbReference type="Proteomes" id="UP000063308">
    <property type="component" value="Chromosome"/>
</dbReference>
<dbReference type="AlphaFoldDB" id="A0A0E4G0T7"/>
<accession>A0A0E4G0T7</accession>
<dbReference type="PROSITE" id="PS51318">
    <property type="entry name" value="TAT"/>
    <property type="match status" value="1"/>
</dbReference>
<proteinExistence type="predicted"/>
<reference evidence="3 4" key="1">
    <citation type="submission" date="2014-11" db="EMBL/GenBank/DDBJ databases">
        <title>Symbiosis island explosion on the genome of extra-slow-growing strains of soybean bradyrhizobia with massive insertion sequences.</title>
        <authorList>
            <person name="Iida T."/>
            <person name="Minamisawa K."/>
        </authorList>
    </citation>
    <scope>NUCLEOTIDE SEQUENCE [LARGE SCALE GENOMIC DNA]</scope>
    <source>
        <strain evidence="3 4">NK6</strain>
    </source>
</reference>
<organism evidence="3 4">
    <name type="scientific">Bradyrhizobium diazoefficiens</name>
    <dbReference type="NCBI Taxonomy" id="1355477"/>
    <lineage>
        <taxon>Bacteria</taxon>
        <taxon>Pseudomonadati</taxon>
        <taxon>Pseudomonadota</taxon>
        <taxon>Alphaproteobacteria</taxon>
        <taxon>Hyphomicrobiales</taxon>
        <taxon>Nitrobacteraceae</taxon>
        <taxon>Bradyrhizobium</taxon>
    </lineage>
</organism>
<evidence type="ECO:0000313" key="4">
    <source>
        <dbReference type="Proteomes" id="UP000063308"/>
    </source>
</evidence>
<evidence type="ECO:0000256" key="1">
    <source>
        <dbReference type="SAM" id="MobiDB-lite"/>
    </source>
</evidence>
<protein>
    <submittedName>
        <fullName evidence="3">N,N-dimethylformamidase large subunit</fullName>
    </submittedName>
</protein>